<proteinExistence type="predicted"/>
<dbReference type="Gene3D" id="1.10.565.10">
    <property type="entry name" value="Retinoid X Receptor"/>
    <property type="match status" value="1"/>
</dbReference>
<dbReference type="Proteomes" id="UP000186922">
    <property type="component" value="Unassembled WGS sequence"/>
</dbReference>
<protein>
    <submittedName>
        <fullName evidence="4">Uncharacterized protein</fullName>
    </submittedName>
</protein>
<accession>A0A1D1VA58</accession>
<evidence type="ECO:0000256" key="3">
    <source>
        <dbReference type="ARBA" id="ARBA00023170"/>
    </source>
</evidence>
<evidence type="ECO:0000313" key="4">
    <source>
        <dbReference type="EMBL" id="GAU96587.1"/>
    </source>
</evidence>
<evidence type="ECO:0000256" key="1">
    <source>
        <dbReference type="ARBA" id="ARBA00023015"/>
    </source>
</evidence>
<reference evidence="4 5" key="1">
    <citation type="journal article" date="2016" name="Nat. Commun.">
        <title>Extremotolerant tardigrade genome and improved radiotolerance of human cultured cells by tardigrade-unique protein.</title>
        <authorList>
            <person name="Hashimoto T."/>
            <person name="Horikawa D.D."/>
            <person name="Saito Y."/>
            <person name="Kuwahara H."/>
            <person name="Kozuka-Hata H."/>
            <person name="Shin-I T."/>
            <person name="Minakuchi Y."/>
            <person name="Ohishi K."/>
            <person name="Motoyama A."/>
            <person name="Aizu T."/>
            <person name="Enomoto A."/>
            <person name="Kondo K."/>
            <person name="Tanaka S."/>
            <person name="Hara Y."/>
            <person name="Koshikawa S."/>
            <person name="Sagara H."/>
            <person name="Miura T."/>
            <person name="Yokobori S."/>
            <person name="Miyagawa K."/>
            <person name="Suzuki Y."/>
            <person name="Kubo T."/>
            <person name="Oyama M."/>
            <person name="Kohara Y."/>
            <person name="Fujiyama A."/>
            <person name="Arakawa K."/>
            <person name="Katayama T."/>
            <person name="Toyoda A."/>
            <person name="Kunieda T."/>
        </authorList>
    </citation>
    <scope>NUCLEOTIDE SEQUENCE [LARGE SCALE GENOMIC DNA]</scope>
    <source>
        <strain evidence="4 5">YOKOZUNA-1</strain>
    </source>
</reference>
<dbReference type="OrthoDB" id="10045640at2759"/>
<gene>
    <name evidence="4" type="primary">RvY_08015-1</name>
    <name evidence="4" type="synonym">RvY_08015.1</name>
    <name evidence="4" type="ORF">RvY_08015</name>
</gene>
<organism evidence="4 5">
    <name type="scientific">Ramazzottius varieornatus</name>
    <name type="common">Water bear</name>
    <name type="synonym">Tardigrade</name>
    <dbReference type="NCBI Taxonomy" id="947166"/>
    <lineage>
        <taxon>Eukaryota</taxon>
        <taxon>Metazoa</taxon>
        <taxon>Ecdysozoa</taxon>
        <taxon>Tardigrada</taxon>
        <taxon>Eutardigrada</taxon>
        <taxon>Parachela</taxon>
        <taxon>Hypsibioidea</taxon>
        <taxon>Ramazzottiidae</taxon>
        <taxon>Ramazzottius</taxon>
    </lineage>
</organism>
<evidence type="ECO:0000313" key="5">
    <source>
        <dbReference type="Proteomes" id="UP000186922"/>
    </source>
</evidence>
<comment type="caution">
    <text evidence="4">The sequence shown here is derived from an EMBL/GenBank/DDBJ whole genome shotgun (WGS) entry which is preliminary data.</text>
</comment>
<keyword evidence="3" id="KW-0675">Receptor</keyword>
<keyword evidence="2" id="KW-0804">Transcription</keyword>
<keyword evidence="1" id="KW-0805">Transcription regulation</keyword>
<sequence length="108" mass="12406">MKNMLSVLPDILSDVVWVGRHAEEVDMGFRAGLSVTKALSDKSKQLLDDVHLSKDLITKFRHLQLDIHEMTFLKMILFFRAPSGENSAGHLLQKREPSLSFWSKHRPH</sequence>
<dbReference type="EMBL" id="BDGG01000003">
    <property type="protein sequence ID" value="GAU96587.1"/>
    <property type="molecule type" value="Genomic_DNA"/>
</dbReference>
<dbReference type="AlphaFoldDB" id="A0A1D1VA58"/>
<keyword evidence="5" id="KW-1185">Reference proteome</keyword>
<dbReference type="SUPFAM" id="SSF48508">
    <property type="entry name" value="Nuclear receptor ligand-binding domain"/>
    <property type="match status" value="1"/>
</dbReference>
<evidence type="ECO:0000256" key="2">
    <source>
        <dbReference type="ARBA" id="ARBA00023163"/>
    </source>
</evidence>
<name>A0A1D1VA58_RAMVA</name>
<dbReference type="InterPro" id="IPR035500">
    <property type="entry name" value="NHR-like_dom_sf"/>
</dbReference>